<dbReference type="PANTHER" id="PTHR39741:SF2">
    <property type="entry name" value="F-BOX DOMAIN-CONTAINING PROTEIN"/>
    <property type="match status" value="1"/>
</dbReference>
<dbReference type="InterPro" id="IPR055336">
    <property type="entry name" value="At4g00755-like"/>
</dbReference>
<protein>
    <recommendedName>
        <fullName evidence="1">F-box domain-containing protein</fullName>
    </recommendedName>
</protein>
<proteinExistence type="predicted"/>
<dbReference type="Gene3D" id="1.20.1280.50">
    <property type="match status" value="1"/>
</dbReference>
<name>A0AAW1KZ24_SAPOF</name>
<accession>A0AAW1KZ24</accession>
<feature type="domain" description="F-box" evidence="1">
    <location>
        <begin position="15"/>
        <end position="54"/>
    </location>
</feature>
<organism evidence="2 3">
    <name type="scientific">Saponaria officinalis</name>
    <name type="common">Common soapwort</name>
    <name type="synonym">Lychnis saponaria</name>
    <dbReference type="NCBI Taxonomy" id="3572"/>
    <lineage>
        <taxon>Eukaryota</taxon>
        <taxon>Viridiplantae</taxon>
        <taxon>Streptophyta</taxon>
        <taxon>Embryophyta</taxon>
        <taxon>Tracheophyta</taxon>
        <taxon>Spermatophyta</taxon>
        <taxon>Magnoliopsida</taxon>
        <taxon>eudicotyledons</taxon>
        <taxon>Gunneridae</taxon>
        <taxon>Pentapetalae</taxon>
        <taxon>Caryophyllales</taxon>
        <taxon>Caryophyllaceae</taxon>
        <taxon>Caryophylleae</taxon>
        <taxon>Saponaria</taxon>
    </lineage>
</organism>
<evidence type="ECO:0000313" key="2">
    <source>
        <dbReference type="EMBL" id="KAK9724566.1"/>
    </source>
</evidence>
<dbReference type="SUPFAM" id="SSF81383">
    <property type="entry name" value="F-box domain"/>
    <property type="match status" value="1"/>
</dbReference>
<comment type="caution">
    <text evidence="2">The sequence shown here is derived from an EMBL/GenBank/DDBJ whole genome shotgun (WGS) entry which is preliminary data.</text>
</comment>
<keyword evidence="3" id="KW-1185">Reference proteome</keyword>
<reference evidence="2" key="1">
    <citation type="submission" date="2024-03" db="EMBL/GenBank/DDBJ databases">
        <title>WGS assembly of Saponaria officinalis var. Norfolk2.</title>
        <authorList>
            <person name="Jenkins J."/>
            <person name="Shu S."/>
            <person name="Grimwood J."/>
            <person name="Barry K."/>
            <person name="Goodstein D."/>
            <person name="Schmutz J."/>
            <person name="Leebens-Mack J."/>
            <person name="Osbourn A."/>
        </authorList>
    </citation>
    <scope>NUCLEOTIDE SEQUENCE [LARGE SCALE GENOMIC DNA]</scope>
    <source>
        <strain evidence="2">JIC</strain>
    </source>
</reference>
<evidence type="ECO:0000313" key="3">
    <source>
        <dbReference type="Proteomes" id="UP001443914"/>
    </source>
</evidence>
<gene>
    <name evidence="2" type="ORF">RND81_05G082700</name>
</gene>
<dbReference type="AlphaFoldDB" id="A0AAW1KZ24"/>
<dbReference type="Proteomes" id="UP001443914">
    <property type="component" value="Unassembled WGS sequence"/>
</dbReference>
<sequence>MERPHDFVERLEKDMSLKILLYLEDPYDLAAVSGVSKSWRRFVIENGLLKQLCLKLWPDLSKIIDVDELIDKPKRDDISTLDIPSFLTRDHRVFSLLSYGLTSFPSNDQIKDAVCASSTDRYPDERIENTLMEDQLETTYWSSGGEADQTVPETLVYKLAADLCLISEIHVQPYQAFTEPLDPTYSAEAVRFCMCHRRSPLKLSDSSAAQSYDDDMFMWTYTSPEYPMAQTSENQRFRLPRPILCMGGILKIELLGRAQNSYIDGLYYICVSHVQAFGRSLGPLFEISVIDDTGCCIVNRIYGVPSVRNEIDDRRCCYCCY</sequence>
<dbReference type="PANTHER" id="PTHR39741">
    <property type="entry name" value="F-BOX DOMAIN CONTAINING PROTEIN, EXPRESSED"/>
    <property type="match status" value="1"/>
</dbReference>
<dbReference type="InterPro" id="IPR001810">
    <property type="entry name" value="F-box_dom"/>
</dbReference>
<dbReference type="EMBL" id="JBDFQZ010000005">
    <property type="protein sequence ID" value="KAK9724566.1"/>
    <property type="molecule type" value="Genomic_DNA"/>
</dbReference>
<dbReference type="InterPro" id="IPR036047">
    <property type="entry name" value="F-box-like_dom_sf"/>
</dbReference>
<dbReference type="Pfam" id="PF12937">
    <property type="entry name" value="F-box-like"/>
    <property type="match status" value="1"/>
</dbReference>
<evidence type="ECO:0000259" key="1">
    <source>
        <dbReference type="Pfam" id="PF12937"/>
    </source>
</evidence>